<evidence type="ECO:0000256" key="8">
    <source>
        <dbReference type="HAMAP-Rule" id="MF_00406"/>
    </source>
</evidence>
<protein>
    <recommendedName>
        <fullName evidence="8">3-hydroxyacyl-[acyl-carrier-protein] dehydratase FabZ</fullName>
        <ecNumber evidence="8">4.2.1.59</ecNumber>
    </recommendedName>
    <alternativeName>
        <fullName evidence="8">(3R)-hydroxymyristoyl-[acyl-carrier-protein] dehydratase</fullName>
        <shortName evidence="8">(3R)-hydroxymyristoyl-ACP dehydrase</shortName>
    </alternativeName>
    <alternativeName>
        <fullName evidence="8">Beta-hydroxyacyl-ACP dehydratase</fullName>
    </alternativeName>
</protein>
<dbReference type="SUPFAM" id="SSF54637">
    <property type="entry name" value="Thioesterase/thiol ester dehydrase-isomerase"/>
    <property type="match status" value="1"/>
</dbReference>
<dbReference type="GO" id="GO:0019171">
    <property type="term" value="F:(3R)-hydroxyacyl-[acyl-carrier-protein] dehydratase activity"/>
    <property type="evidence" value="ECO:0007669"/>
    <property type="project" value="UniProtKB-EC"/>
</dbReference>
<keyword evidence="2 8" id="KW-0963">Cytoplasm</keyword>
<dbReference type="EC" id="4.2.1.59" evidence="8"/>
<dbReference type="GO" id="GO:0005737">
    <property type="term" value="C:cytoplasm"/>
    <property type="evidence" value="ECO:0007669"/>
    <property type="project" value="UniProtKB-SubCell"/>
</dbReference>
<comment type="function">
    <text evidence="7 8">Involved in unsaturated fatty acids biosynthesis. Catalyzes the dehydration of short chain beta-hydroxyacyl-ACPs and long chain saturated and unsaturated beta-hydroxyacyl-ACPs.</text>
</comment>
<dbReference type="AlphaFoldDB" id="A0A4P2PYS1"/>
<proteinExistence type="inferred from homology"/>
<dbReference type="InterPro" id="IPR010084">
    <property type="entry name" value="FabZ"/>
</dbReference>
<keyword evidence="4 8" id="KW-0441">Lipid A biosynthesis</keyword>
<dbReference type="NCBIfam" id="NF000582">
    <property type="entry name" value="PRK00006.1"/>
    <property type="match status" value="1"/>
</dbReference>
<keyword evidence="6 8" id="KW-0456">Lyase</keyword>
<dbReference type="HAMAP" id="MF_00406">
    <property type="entry name" value="FabZ"/>
    <property type="match status" value="1"/>
</dbReference>
<dbReference type="InterPro" id="IPR013114">
    <property type="entry name" value="FabA_FabZ"/>
</dbReference>
<dbReference type="NCBIfam" id="TIGR01750">
    <property type="entry name" value="fabZ"/>
    <property type="match status" value="1"/>
</dbReference>
<dbReference type="Pfam" id="PF07977">
    <property type="entry name" value="FabA"/>
    <property type="match status" value="1"/>
</dbReference>
<accession>A0A4P2PYS1</accession>
<dbReference type="PANTHER" id="PTHR30272:SF1">
    <property type="entry name" value="3-HYDROXYACYL-[ACYL-CARRIER-PROTEIN] DEHYDRATASE"/>
    <property type="match status" value="1"/>
</dbReference>
<name>A0A4P2PYS1_SORCE</name>
<dbReference type="OrthoDB" id="9772788at2"/>
<dbReference type="InterPro" id="IPR029069">
    <property type="entry name" value="HotDog_dom_sf"/>
</dbReference>
<evidence type="ECO:0000256" key="7">
    <source>
        <dbReference type="ARBA" id="ARBA00025049"/>
    </source>
</evidence>
<comment type="subcellular location">
    <subcellularLocation>
        <location evidence="1 8">Cytoplasm</location>
    </subcellularLocation>
</comment>
<dbReference type="EMBL" id="CP012670">
    <property type="protein sequence ID" value="AUX22045.1"/>
    <property type="molecule type" value="Genomic_DNA"/>
</dbReference>
<evidence type="ECO:0000256" key="4">
    <source>
        <dbReference type="ARBA" id="ARBA00022556"/>
    </source>
</evidence>
<evidence type="ECO:0000313" key="9">
    <source>
        <dbReference type="EMBL" id="AUX22045.1"/>
    </source>
</evidence>
<dbReference type="Proteomes" id="UP000295781">
    <property type="component" value="Chromosome"/>
</dbReference>
<dbReference type="FunFam" id="3.10.129.10:FF:000001">
    <property type="entry name" value="3-hydroxyacyl-[acyl-carrier-protein] dehydratase FabZ"/>
    <property type="match status" value="1"/>
</dbReference>
<dbReference type="Gene3D" id="3.10.129.10">
    <property type="entry name" value="Hotdog Thioesterase"/>
    <property type="match status" value="1"/>
</dbReference>
<evidence type="ECO:0000256" key="5">
    <source>
        <dbReference type="ARBA" id="ARBA00023098"/>
    </source>
</evidence>
<gene>
    <name evidence="8" type="primary">fabZ</name>
    <name evidence="9" type="ORF">SOCEGT47_025460</name>
</gene>
<dbReference type="CDD" id="cd01288">
    <property type="entry name" value="FabZ"/>
    <property type="match status" value="1"/>
</dbReference>
<evidence type="ECO:0000256" key="2">
    <source>
        <dbReference type="ARBA" id="ARBA00022490"/>
    </source>
</evidence>
<keyword evidence="5 8" id="KW-0443">Lipid metabolism</keyword>
<evidence type="ECO:0000313" key="10">
    <source>
        <dbReference type="Proteomes" id="UP000295781"/>
    </source>
</evidence>
<evidence type="ECO:0000256" key="3">
    <source>
        <dbReference type="ARBA" id="ARBA00022516"/>
    </source>
</evidence>
<sequence>MPDRTHEPVTLDIHQILSILPHRYPMVMVDRVTEVTANKSIRGYKCVTYNEPWFQGHFPKRPIMPGVLILESLTQLGGILAYASDPFDAKANLMFFLGLDKAKFRHTVTPGDRLDLYVEVLHHRSNVWKLRGEASVDGTRCAEGEMLASVVDRDP</sequence>
<comment type="catalytic activity">
    <reaction evidence="8">
        <text>a (3R)-hydroxyacyl-[ACP] = a (2E)-enoyl-[ACP] + H2O</text>
        <dbReference type="Rhea" id="RHEA:13097"/>
        <dbReference type="Rhea" id="RHEA-COMP:9925"/>
        <dbReference type="Rhea" id="RHEA-COMP:9945"/>
        <dbReference type="ChEBI" id="CHEBI:15377"/>
        <dbReference type="ChEBI" id="CHEBI:78784"/>
        <dbReference type="ChEBI" id="CHEBI:78827"/>
        <dbReference type="EC" id="4.2.1.59"/>
    </reaction>
</comment>
<dbReference type="GO" id="GO:0016020">
    <property type="term" value="C:membrane"/>
    <property type="evidence" value="ECO:0007669"/>
    <property type="project" value="GOC"/>
</dbReference>
<evidence type="ECO:0000256" key="6">
    <source>
        <dbReference type="ARBA" id="ARBA00023239"/>
    </source>
</evidence>
<dbReference type="PANTHER" id="PTHR30272">
    <property type="entry name" value="3-HYDROXYACYL-[ACYL-CARRIER-PROTEIN] DEHYDRATASE"/>
    <property type="match status" value="1"/>
</dbReference>
<evidence type="ECO:0000256" key="1">
    <source>
        <dbReference type="ARBA" id="ARBA00004496"/>
    </source>
</evidence>
<keyword evidence="3 8" id="KW-0444">Lipid biosynthesis</keyword>
<comment type="similarity">
    <text evidence="8">Belongs to the thioester dehydratase family. FabZ subfamily.</text>
</comment>
<organism evidence="9 10">
    <name type="scientific">Sorangium cellulosum</name>
    <name type="common">Polyangium cellulosum</name>
    <dbReference type="NCBI Taxonomy" id="56"/>
    <lineage>
        <taxon>Bacteria</taxon>
        <taxon>Pseudomonadati</taxon>
        <taxon>Myxococcota</taxon>
        <taxon>Polyangia</taxon>
        <taxon>Polyangiales</taxon>
        <taxon>Polyangiaceae</taxon>
        <taxon>Sorangium</taxon>
    </lineage>
</organism>
<reference evidence="9 10" key="1">
    <citation type="submission" date="2015-09" db="EMBL/GenBank/DDBJ databases">
        <title>Sorangium comparison.</title>
        <authorList>
            <person name="Zaburannyi N."/>
            <person name="Bunk B."/>
            <person name="Overmann J."/>
            <person name="Mueller R."/>
        </authorList>
    </citation>
    <scope>NUCLEOTIDE SEQUENCE [LARGE SCALE GENOMIC DNA]</scope>
    <source>
        <strain evidence="9 10">So ceGT47</strain>
    </source>
</reference>
<dbReference type="RefSeq" id="WP_129347277.1">
    <property type="nucleotide sequence ID" value="NZ_CP012670.1"/>
</dbReference>
<dbReference type="GO" id="GO:0006633">
    <property type="term" value="P:fatty acid biosynthetic process"/>
    <property type="evidence" value="ECO:0007669"/>
    <property type="project" value="UniProtKB-UniRule"/>
</dbReference>
<dbReference type="GO" id="GO:0009245">
    <property type="term" value="P:lipid A biosynthetic process"/>
    <property type="evidence" value="ECO:0007669"/>
    <property type="project" value="UniProtKB-UniRule"/>
</dbReference>
<feature type="active site" evidence="8">
    <location>
        <position position="57"/>
    </location>
</feature>